<comment type="caution">
    <text evidence="2">The sequence shown here is derived from an EMBL/GenBank/DDBJ whole genome shotgun (WGS) entry which is preliminary data.</text>
</comment>
<name>A0A370TU55_9HELO</name>
<protein>
    <submittedName>
        <fullName evidence="2">Uncharacterized protein</fullName>
    </submittedName>
</protein>
<dbReference type="RefSeq" id="XP_031871674.1">
    <property type="nucleotide sequence ID" value="XM_032011981.1"/>
</dbReference>
<sequence>MLARLTSSASRKPIAKPGDKPKPKPTEKEEENKENLDKPLPIPTERKRPGTSGTELVLRADRVEASTAFQRAQRAEQEYRARRQATIARSDAKAAKVHLGEAGKQFRAGVCSSFIAITLPNSRTSRVVREKKSVWKDNREKKRLEREKAKKEKEEKEKARKEREEKEEAERKEAEDKENVAPEDEAAAAPTA</sequence>
<dbReference type="Proteomes" id="UP000254866">
    <property type="component" value="Unassembled WGS sequence"/>
</dbReference>
<feature type="compositionally biased region" description="Basic and acidic residues" evidence="1">
    <location>
        <begin position="127"/>
        <end position="180"/>
    </location>
</feature>
<accession>A0A370TU55</accession>
<dbReference type="GeneID" id="43596207"/>
<dbReference type="AlphaFoldDB" id="A0A370TU55"/>
<reference evidence="2 3" key="1">
    <citation type="journal article" date="2018" name="IMA Fungus">
        <title>IMA Genome-F 9: Draft genome sequence of Annulohypoxylon stygium, Aspergillus mulundensis, Berkeleyomyces basicola (syn. Thielaviopsis basicola), Ceratocystis smalleyi, two Cercospora beticola strains, Coleophoma cylindrospora, Fusarium fracticaudum, Phialophora cf. hyalina, and Morchella septimelata.</title>
        <authorList>
            <person name="Wingfield B.D."/>
            <person name="Bills G.F."/>
            <person name="Dong Y."/>
            <person name="Huang W."/>
            <person name="Nel W.J."/>
            <person name="Swalarsk-Parry B.S."/>
            <person name="Vaghefi N."/>
            <person name="Wilken P.M."/>
            <person name="An Z."/>
            <person name="de Beer Z.W."/>
            <person name="De Vos L."/>
            <person name="Chen L."/>
            <person name="Duong T.A."/>
            <person name="Gao Y."/>
            <person name="Hammerbacher A."/>
            <person name="Kikkert J.R."/>
            <person name="Li Y."/>
            <person name="Li H."/>
            <person name="Li K."/>
            <person name="Li Q."/>
            <person name="Liu X."/>
            <person name="Ma X."/>
            <person name="Naidoo K."/>
            <person name="Pethybridge S.J."/>
            <person name="Sun J."/>
            <person name="Steenkamp E.T."/>
            <person name="van der Nest M.A."/>
            <person name="van Wyk S."/>
            <person name="Wingfield M.J."/>
            <person name="Xiong C."/>
            <person name="Yue Q."/>
            <person name="Zhang X."/>
        </authorList>
    </citation>
    <scope>NUCLEOTIDE SEQUENCE [LARGE SCALE GENOMIC DNA]</scope>
    <source>
        <strain evidence="2 3">BP 5553</strain>
    </source>
</reference>
<gene>
    <name evidence="2" type="ORF">BP5553_03358</name>
</gene>
<proteinExistence type="predicted"/>
<feature type="compositionally biased region" description="Basic and acidic residues" evidence="1">
    <location>
        <begin position="17"/>
        <end position="37"/>
    </location>
</feature>
<keyword evidence="3" id="KW-1185">Reference proteome</keyword>
<feature type="region of interest" description="Disordered" evidence="1">
    <location>
        <begin position="121"/>
        <end position="192"/>
    </location>
</feature>
<dbReference type="EMBL" id="NPIC01000002">
    <property type="protein sequence ID" value="RDL39018.1"/>
    <property type="molecule type" value="Genomic_DNA"/>
</dbReference>
<organism evidence="2 3">
    <name type="scientific">Venustampulla echinocandica</name>
    <dbReference type="NCBI Taxonomy" id="2656787"/>
    <lineage>
        <taxon>Eukaryota</taxon>
        <taxon>Fungi</taxon>
        <taxon>Dikarya</taxon>
        <taxon>Ascomycota</taxon>
        <taxon>Pezizomycotina</taxon>
        <taxon>Leotiomycetes</taxon>
        <taxon>Helotiales</taxon>
        <taxon>Pleuroascaceae</taxon>
        <taxon>Venustampulla</taxon>
    </lineage>
</organism>
<evidence type="ECO:0000256" key="1">
    <source>
        <dbReference type="SAM" id="MobiDB-lite"/>
    </source>
</evidence>
<feature type="compositionally biased region" description="Polar residues" evidence="1">
    <location>
        <begin position="1"/>
        <end position="10"/>
    </location>
</feature>
<evidence type="ECO:0000313" key="3">
    <source>
        <dbReference type="Proteomes" id="UP000254866"/>
    </source>
</evidence>
<dbReference type="OrthoDB" id="4771937at2759"/>
<evidence type="ECO:0000313" key="2">
    <source>
        <dbReference type="EMBL" id="RDL39018.1"/>
    </source>
</evidence>
<feature type="region of interest" description="Disordered" evidence="1">
    <location>
        <begin position="1"/>
        <end position="59"/>
    </location>
</feature>